<accession>A0A4R5B0Q3</accession>
<evidence type="ECO:0000313" key="3">
    <source>
        <dbReference type="Proteomes" id="UP000295278"/>
    </source>
</evidence>
<comment type="caution">
    <text evidence="2">The sequence shown here is derived from an EMBL/GenBank/DDBJ whole genome shotgun (WGS) entry which is preliminary data.</text>
</comment>
<dbReference type="RefSeq" id="WP_131908417.1">
    <property type="nucleotide sequence ID" value="NZ_SMFM01000001.1"/>
</dbReference>
<organism evidence="2 3">
    <name type="scientific">Flavobacterium caseinilyticum</name>
    <dbReference type="NCBI Taxonomy" id="2541732"/>
    <lineage>
        <taxon>Bacteria</taxon>
        <taxon>Pseudomonadati</taxon>
        <taxon>Bacteroidota</taxon>
        <taxon>Flavobacteriia</taxon>
        <taxon>Flavobacteriales</taxon>
        <taxon>Flavobacteriaceae</taxon>
        <taxon>Flavobacterium</taxon>
    </lineage>
</organism>
<evidence type="ECO:0000256" key="1">
    <source>
        <dbReference type="SAM" id="Phobius"/>
    </source>
</evidence>
<dbReference type="AlphaFoldDB" id="A0A4R5B0Q3"/>
<reference evidence="2 3" key="1">
    <citation type="submission" date="2019-03" db="EMBL/GenBank/DDBJ databases">
        <title>Flavobacterium AT-3-2 sp. nov., isolated from arctic soil.</title>
        <authorList>
            <person name="Chaudhary D.K."/>
        </authorList>
    </citation>
    <scope>NUCLEOTIDE SEQUENCE [LARGE SCALE GENOMIC DNA]</scope>
    <source>
        <strain evidence="2 3">AT-3-2</strain>
    </source>
</reference>
<sequence>MKKIVGIVFLFLFGFFLFYNNLPVVNYGFVGFAFILLLLVILGIVFSLGLTVSQQTKQVKMVSKPNKILFVLVGLLLVYCILLPFVTSLKMFRSDAYQKLIGEVKNGQKITNHIAPISIDKIRVVDEELAHLLGEKILGSQPALGSQVELGDFCIQKVNNNLYWVAPLLHSGFLKWFNNQEGTAGYVMVSATNERDVKLVQNVAGKDIKIKYQEGAYFQSDIHRHVYFNGNATVGLADFSFEIDDAGNPFWIVTKYGKKIGFSGKEAIGVIVVDAQSGVINEYSIAKTPKWVDRIQPLDFIEDQLNDWGEYVHGYWNFSNQDKLQITEGMTLVYGKDNKSYWYTGLTSVGKEESAVGFVLVDTRTKETTFYKQSGATEYAAQSSAQGKVQEKGYKASLPIPYNINNIPTYVMTLKDAGGLVKMFAMVAISDYTIVGVGNTMRETLTSFKNVYNMADNKINPDSVSNKKSLKSVVTRIQNDVKNGNSFYYFKVKDYPNIFVGSSQISNQLPVTMVGDSVTISFDVDLEEVIDISTFENSNLKLSMKSN</sequence>
<protein>
    <recommendedName>
        <fullName evidence="4">Cell shape-determining protein</fullName>
    </recommendedName>
</protein>
<name>A0A4R5B0Q3_9FLAO</name>
<feature type="transmembrane region" description="Helical" evidence="1">
    <location>
        <begin position="68"/>
        <end position="86"/>
    </location>
</feature>
<feature type="transmembrane region" description="Helical" evidence="1">
    <location>
        <begin position="5"/>
        <end position="22"/>
    </location>
</feature>
<keyword evidence="1" id="KW-1133">Transmembrane helix</keyword>
<feature type="transmembrane region" description="Helical" evidence="1">
    <location>
        <begin position="28"/>
        <end position="48"/>
    </location>
</feature>
<evidence type="ECO:0000313" key="2">
    <source>
        <dbReference type="EMBL" id="TDD78665.1"/>
    </source>
</evidence>
<keyword evidence="1" id="KW-0472">Membrane</keyword>
<dbReference type="OrthoDB" id="3169575at2"/>
<evidence type="ECO:0008006" key="4">
    <source>
        <dbReference type="Google" id="ProtNLM"/>
    </source>
</evidence>
<gene>
    <name evidence="2" type="ORF">E0F89_03270</name>
</gene>
<dbReference type="Proteomes" id="UP000295278">
    <property type="component" value="Unassembled WGS sequence"/>
</dbReference>
<dbReference type="EMBL" id="SMFM01000001">
    <property type="protein sequence ID" value="TDD78665.1"/>
    <property type="molecule type" value="Genomic_DNA"/>
</dbReference>
<keyword evidence="1" id="KW-0812">Transmembrane</keyword>
<proteinExistence type="predicted"/>
<keyword evidence="3" id="KW-1185">Reference proteome</keyword>